<protein>
    <recommendedName>
        <fullName evidence="2">Reverse transcriptase zinc-binding domain-containing protein</fullName>
    </recommendedName>
</protein>
<accession>A0A0A8Y9Z1</accession>
<evidence type="ECO:0000313" key="1">
    <source>
        <dbReference type="EMBL" id="JAD22210.1"/>
    </source>
</evidence>
<sequence>MCNLGTEETNFHLFFGCPFSMRCWEYIGIGISWNPELQFFDMLIQGRTDFQQNFFMEIFIVAAW</sequence>
<dbReference type="EMBL" id="GBRH01275685">
    <property type="protein sequence ID" value="JAD22210.1"/>
    <property type="molecule type" value="Transcribed_RNA"/>
</dbReference>
<reference evidence="1" key="2">
    <citation type="journal article" date="2015" name="Data Brief">
        <title>Shoot transcriptome of the giant reed, Arundo donax.</title>
        <authorList>
            <person name="Barrero R.A."/>
            <person name="Guerrero F.D."/>
            <person name="Moolhuijzen P."/>
            <person name="Goolsby J.A."/>
            <person name="Tidwell J."/>
            <person name="Bellgard S.E."/>
            <person name="Bellgard M.I."/>
        </authorList>
    </citation>
    <scope>NUCLEOTIDE SEQUENCE</scope>
    <source>
        <tissue evidence="1">Shoot tissue taken approximately 20 cm above the soil surface</tissue>
    </source>
</reference>
<organism evidence="1">
    <name type="scientific">Arundo donax</name>
    <name type="common">Giant reed</name>
    <name type="synonym">Donax arundinaceus</name>
    <dbReference type="NCBI Taxonomy" id="35708"/>
    <lineage>
        <taxon>Eukaryota</taxon>
        <taxon>Viridiplantae</taxon>
        <taxon>Streptophyta</taxon>
        <taxon>Embryophyta</taxon>
        <taxon>Tracheophyta</taxon>
        <taxon>Spermatophyta</taxon>
        <taxon>Magnoliopsida</taxon>
        <taxon>Liliopsida</taxon>
        <taxon>Poales</taxon>
        <taxon>Poaceae</taxon>
        <taxon>PACMAD clade</taxon>
        <taxon>Arundinoideae</taxon>
        <taxon>Arundineae</taxon>
        <taxon>Arundo</taxon>
    </lineage>
</organism>
<evidence type="ECO:0008006" key="2">
    <source>
        <dbReference type="Google" id="ProtNLM"/>
    </source>
</evidence>
<reference evidence="1" key="1">
    <citation type="submission" date="2014-09" db="EMBL/GenBank/DDBJ databases">
        <authorList>
            <person name="Magalhaes I.L.F."/>
            <person name="Oliveira U."/>
            <person name="Santos F.R."/>
            <person name="Vidigal T.H.D.A."/>
            <person name="Brescovit A.D."/>
            <person name="Santos A.J."/>
        </authorList>
    </citation>
    <scope>NUCLEOTIDE SEQUENCE</scope>
    <source>
        <tissue evidence="1">Shoot tissue taken approximately 20 cm above the soil surface</tissue>
    </source>
</reference>
<proteinExistence type="predicted"/>
<dbReference type="AlphaFoldDB" id="A0A0A8Y9Z1"/>
<name>A0A0A8Y9Z1_ARUDO</name>